<dbReference type="Pfam" id="PF08032">
    <property type="entry name" value="SpoU_sub_bind"/>
    <property type="match status" value="1"/>
</dbReference>
<dbReference type="Gene3D" id="3.40.1280.10">
    <property type="match status" value="1"/>
</dbReference>
<evidence type="ECO:0000256" key="3">
    <source>
        <dbReference type="ARBA" id="ARBA00022679"/>
    </source>
</evidence>
<dbReference type="EMBL" id="PTQR01000084">
    <property type="protein sequence ID" value="TKX20891.1"/>
    <property type="molecule type" value="Genomic_DNA"/>
</dbReference>
<dbReference type="SMART" id="SM00967">
    <property type="entry name" value="SpoU_sub_bind"/>
    <property type="match status" value="1"/>
</dbReference>
<keyword evidence="3 9" id="KW-0808">Transferase</keyword>
<evidence type="ECO:0000256" key="4">
    <source>
        <dbReference type="ARBA" id="ARBA00022946"/>
    </source>
</evidence>
<name>A0A4U7AVW9_9PEZI</name>
<comment type="subcellular location">
    <subcellularLocation>
        <location evidence="1">Mitochondrion</location>
    </subcellularLocation>
</comment>
<evidence type="ECO:0000313" key="9">
    <source>
        <dbReference type="EMBL" id="TKX20891.1"/>
    </source>
</evidence>
<dbReference type="GO" id="GO:0016435">
    <property type="term" value="F:rRNA (guanine) methyltransferase activity"/>
    <property type="evidence" value="ECO:0007669"/>
    <property type="project" value="TreeGrafter"/>
</dbReference>
<evidence type="ECO:0000313" key="10">
    <source>
        <dbReference type="Proteomes" id="UP000308133"/>
    </source>
</evidence>
<organism evidence="9 10">
    <name type="scientific">Elsinoe australis</name>
    <dbReference type="NCBI Taxonomy" id="40998"/>
    <lineage>
        <taxon>Eukaryota</taxon>
        <taxon>Fungi</taxon>
        <taxon>Dikarya</taxon>
        <taxon>Ascomycota</taxon>
        <taxon>Pezizomycotina</taxon>
        <taxon>Dothideomycetes</taxon>
        <taxon>Dothideomycetidae</taxon>
        <taxon>Myriangiales</taxon>
        <taxon>Elsinoaceae</taxon>
        <taxon>Elsinoe</taxon>
    </lineage>
</organism>
<evidence type="ECO:0000256" key="6">
    <source>
        <dbReference type="ARBA" id="ARBA00034881"/>
    </source>
</evidence>
<dbReference type="PANTHER" id="PTHR46103">
    <property type="entry name" value="RRNA METHYLTRANSFERASE 1, MITOCHONDRIAL"/>
    <property type="match status" value="1"/>
</dbReference>
<dbReference type="Pfam" id="PF00588">
    <property type="entry name" value="SpoU_methylase"/>
    <property type="match status" value="1"/>
</dbReference>
<evidence type="ECO:0000256" key="5">
    <source>
        <dbReference type="ARBA" id="ARBA00023128"/>
    </source>
</evidence>
<keyword evidence="4" id="KW-0809">Transit peptide</keyword>
<feature type="region of interest" description="Disordered" evidence="7">
    <location>
        <begin position="1"/>
        <end position="99"/>
    </location>
</feature>
<keyword evidence="2 9" id="KW-0489">Methyltransferase</keyword>
<dbReference type="InterPro" id="IPR029028">
    <property type="entry name" value="Alpha/beta_knot_MTases"/>
</dbReference>
<keyword evidence="5" id="KW-0496">Mitochondrion</keyword>
<dbReference type="PANTHER" id="PTHR46103:SF1">
    <property type="entry name" value="RRNA METHYLTRANSFERASE 1, MITOCHONDRIAL"/>
    <property type="match status" value="1"/>
</dbReference>
<evidence type="ECO:0000259" key="8">
    <source>
        <dbReference type="SMART" id="SM00967"/>
    </source>
</evidence>
<gene>
    <name evidence="9" type="ORF">C1H76_6928</name>
</gene>
<sequence length="466" mass="51783">MIKQRREQRTEDAADDLYSKGSSMSQRRSFLDRAESSHGLEPFHARKRSSSDMMSRKKDNRDDENSRLFTLSSPEARNRPSRPQRIDDQSDGRKQRYHDVESGAYSIPLTTAASQFIYGRSAAFATLRAGRREIHKAYVNQKRLEESNSYSTITQLCSKLQTPIVHMHAPPQRQAMDRIAHDRPHNGIILDVSPLPFPPVTNLARPVHTESGLVTELVTGPQSLEEKRANRSLESLTTTSEWRQPLVLLLDGVLDEGNTGNIIRSAHFYGVDAVAICTATCAPVSSAFAAKAASGAMEAMPLLRLDRPTDFLVKSRKEGWEVWASVAPDEAGEPMRSEDRRKLRRGHEMAGPVERPVLTGEMTSLLRKKPCILMMGAEGEGLRDLMKRRADRRVSIGGGERVIDVGVDSLNVGSAAAVLLETFMRMPDGVSQNKAGFERSLDSAPAQSPTNFKIRKFTRDDGMDGV</sequence>
<dbReference type="InterPro" id="IPR001537">
    <property type="entry name" value="SpoU_MeTrfase"/>
</dbReference>
<dbReference type="GO" id="GO:0003723">
    <property type="term" value="F:RNA binding"/>
    <property type="evidence" value="ECO:0007669"/>
    <property type="project" value="InterPro"/>
</dbReference>
<dbReference type="InterPro" id="IPR047182">
    <property type="entry name" value="MRM1"/>
</dbReference>
<evidence type="ECO:0000256" key="1">
    <source>
        <dbReference type="ARBA" id="ARBA00004173"/>
    </source>
</evidence>
<reference evidence="9 10" key="1">
    <citation type="submission" date="2018-02" db="EMBL/GenBank/DDBJ databases">
        <title>Draft genome sequences of Elsinoe sp., causing black scab on jojoba.</title>
        <authorList>
            <person name="Stodart B."/>
            <person name="Jeffress S."/>
            <person name="Ash G."/>
            <person name="Arun Chinnappa K."/>
        </authorList>
    </citation>
    <scope>NUCLEOTIDE SEQUENCE [LARGE SCALE GENOMIC DNA]</scope>
    <source>
        <strain evidence="9 10">Hillstone_2</strain>
    </source>
</reference>
<dbReference type="GO" id="GO:0005739">
    <property type="term" value="C:mitochondrion"/>
    <property type="evidence" value="ECO:0007669"/>
    <property type="project" value="UniProtKB-SubCell"/>
</dbReference>
<dbReference type="Gene3D" id="3.30.1330.30">
    <property type="match status" value="1"/>
</dbReference>
<dbReference type="AlphaFoldDB" id="A0A4U7AVW9"/>
<accession>A0A4U7AVW9</accession>
<feature type="compositionally biased region" description="Basic and acidic residues" evidence="7">
    <location>
        <begin position="84"/>
        <end position="99"/>
    </location>
</feature>
<protein>
    <recommendedName>
        <fullName evidence="6">rRNA methyltransferase 1, mitochondrial</fullName>
    </recommendedName>
</protein>
<dbReference type="SUPFAM" id="SSF75217">
    <property type="entry name" value="alpha/beta knot"/>
    <property type="match status" value="1"/>
</dbReference>
<feature type="domain" description="RNA 2-O ribose methyltransferase substrate binding" evidence="8">
    <location>
        <begin position="116"/>
        <end position="198"/>
    </location>
</feature>
<dbReference type="InterPro" id="IPR029064">
    <property type="entry name" value="Ribosomal_eL30-like_sf"/>
</dbReference>
<dbReference type="Proteomes" id="UP000308133">
    <property type="component" value="Unassembled WGS sequence"/>
</dbReference>
<feature type="compositionally biased region" description="Basic and acidic residues" evidence="7">
    <location>
        <begin position="29"/>
        <end position="44"/>
    </location>
</feature>
<dbReference type="SUPFAM" id="SSF55315">
    <property type="entry name" value="L30e-like"/>
    <property type="match status" value="1"/>
</dbReference>
<feature type="compositionally biased region" description="Basic and acidic residues" evidence="7">
    <location>
        <begin position="54"/>
        <end position="66"/>
    </location>
</feature>
<evidence type="ECO:0000256" key="7">
    <source>
        <dbReference type="SAM" id="MobiDB-lite"/>
    </source>
</evidence>
<evidence type="ECO:0000256" key="2">
    <source>
        <dbReference type="ARBA" id="ARBA00022603"/>
    </source>
</evidence>
<dbReference type="InterPro" id="IPR013123">
    <property type="entry name" value="SpoU_subst-bd"/>
</dbReference>
<proteinExistence type="predicted"/>
<feature type="compositionally biased region" description="Basic and acidic residues" evidence="7">
    <location>
        <begin position="1"/>
        <end position="12"/>
    </location>
</feature>
<dbReference type="InterPro" id="IPR029026">
    <property type="entry name" value="tRNA_m1G_MTases_N"/>
</dbReference>
<comment type="caution">
    <text evidence="9">The sequence shown here is derived from an EMBL/GenBank/DDBJ whole genome shotgun (WGS) entry which is preliminary data.</text>
</comment>